<dbReference type="Proteomes" id="UP000190648">
    <property type="component" value="Unassembled WGS sequence"/>
</dbReference>
<name>A0A1V4K7H2_PATFA</name>
<proteinExistence type="predicted"/>
<sequence length="81" mass="9259">MTEHSHSKQIRPNWKLVGLGEINKIMNKEAKSCPILTHRFQVHILCNREKPGDVSVATSFLQGNIFLGNYFERSWQGSCSN</sequence>
<evidence type="ECO:0000313" key="2">
    <source>
        <dbReference type="Proteomes" id="UP000190648"/>
    </source>
</evidence>
<evidence type="ECO:0000313" key="1">
    <source>
        <dbReference type="EMBL" id="OPJ79847.1"/>
    </source>
</evidence>
<organism evidence="1 2">
    <name type="scientific">Patagioenas fasciata monilis</name>
    <dbReference type="NCBI Taxonomy" id="372326"/>
    <lineage>
        <taxon>Eukaryota</taxon>
        <taxon>Metazoa</taxon>
        <taxon>Chordata</taxon>
        <taxon>Craniata</taxon>
        <taxon>Vertebrata</taxon>
        <taxon>Euteleostomi</taxon>
        <taxon>Archelosauria</taxon>
        <taxon>Archosauria</taxon>
        <taxon>Dinosauria</taxon>
        <taxon>Saurischia</taxon>
        <taxon>Theropoda</taxon>
        <taxon>Coelurosauria</taxon>
        <taxon>Aves</taxon>
        <taxon>Neognathae</taxon>
        <taxon>Neoaves</taxon>
        <taxon>Columbimorphae</taxon>
        <taxon>Columbiformes</taxon>
        <taxon>Columbidae</taxon>
        <taxon>Patagioenas</taxon>
    </lineage>
</organism>
<comment type="caution">
    <text evidence="1">The sequence shown here is derived from an EMBL/GenBank/DDBJ whole genome shotgun (WGS) entry which is preliminary data.</text>
</comment>
<protein>
    <submittedName>
        <fullName evidence="1">Uncharacterized protein</fullName>
    </submittedName>
</protein>
<dbReference type="AlphaFoldDB" id="A0A1V4K7H2"/>
<keyword evidence="2" id="KW-1185">Reference proteome</keyword>
<accession>A0A1V4K7H2</accession>
<reference evidence="1 2" key="1">
    <citation type="submission" date="2016-02" db="EMBL/GenBank/DDBJ databases">
        <title>Band-tailed pigeon sequencing and assembly.</title>
        <authorList>
            <person name="Soares A.E."/>
            <person name="Novak B.J."/>
            <person name="Rice E.S."/>
            <person name="O'Connell B."/>
            <person name="Chang D."/>
            <person name="Weber S."/>
            <person name="Shapiro B."/>
        </authorList>
    </citation>
    <scope>NUCLEOTIDE SEQUENCE [LARGE SCALE GENOMIC DNA]</scope>
    <source>
        <strain evidence="1">BTP2013</strain>
        <tissue evidence="1">Blood</tissue>
    </source>
</reference>
<gene>
    <name evidence="1" type="ORF">AV530_002306</name>
</gene>
<dbReference type="EMBL" id="LSYS01004331">
    <property type="protein sequence ID" value="OPJ79847.1"/>
    <property type="molecule type" value="Genomic_DNA"/>
</dbReference>